<proteinExistence type="predicted"/>
<gene>
    <name evidence="2" type="ORF">SAPINGB_P006220</name>
</gene>
<feature type="region of interest" description="Disordered" evidence="1">
    <location>
        <begin position="1"/>
        <end position="38"/>
    </location>
</feature>
<name>A0A5E8C510_9ASCO</name>
<dbReference type="GeneID" id="43585032"/>
<keyword evidence="3" id="KW-1185">Reference proteome</keyword>
<evidence type="ECO:0000256" key="1">
    <source>
        <dbReference type="SAM" id="MobiDB-lite"/>
    </source>
</evidence>
<evidence type="ECO:0000313" key="2">
    <source>
        <dbReference type="EMBL" id="VVT58462.1"/>
    </source>
</evidence>
<organism evidence="2 3">
    <name type="scientific">Magnusiomyces paraingens</name>
    <dbReference type="NCBI Taxonomy" id="2606893"/>
    <lineage>
        <taxon>Eukaryota</taxon>
        <taxon>Fungi</taxon>
        <taxon>Dikarya</taxon>
        <taxon>Ascomycota</taxon>
        <taxon>Saccharomycotina</taxon>
        <taxon>Dipodascomycetes</taxon>
        <taxon>Dipodascales</taxon>
        <taxon>Dipodascaceae</taxon>
        <taxon>Magnusiomyces</taxon>
    </lineage>
</organism>
<dbReference type="AlphaFoldDB" id="A0A5E8C510"/>
<dbReference type="RefSeq" id="XP_031856823.1">
    <property type="nucleotide sequence ID" value="XM_032000932.1"/>
</dbReference>
<dbReference type="EMBL" id="CABVLU010000005">
    <property type="protein sequence ID" value="VVT58462.1"/>
    <property type="molecule type" value="Genomic_DNA"/>
</dbReference>
<dbReference type="Proteomes" id="UP000398389">
    <property type="component" value="Unassembled WGS sequence"/>
</dbReference>
<reference evidence="2 3" key="1">
    <citation type="submission" date="2019-09" db="EMBL/GenBank/DDBJ databases">
        <authorList>
            <person name="Brejova B."/>
        </authorList>
    </citation>
    <scope>NUCLEOTIDE SEQUENCE [LARGE SCALE GENOMIC DNA]</scope>
</reference>
<evidence type="ECO:0000313" key="3">
    <source>
        <dbReference type="Proteomes" id="UP000398389"/>
    </source>
</evidence>
<sequence length="505" mass="58904">MSNHGNTTGVNEGPSSFESASTGSSVAHSTSETHSKNNASSYETFADLPVHRQIDLADRSGFTVRQLTIANVPVCSEGCEAELKVLADLTTYIRNSNFKANVFLSNIDILRSKIFKENENITETHVISQHFSFGDLKFVPLHLQKDSDSCGIQMALNAQRICSAYLSSSGVLNWLKSEPSVQQLYGQDLRVFRRELVYEINMEDFPVNPSGRRRRRRTSNLDYSENLTLSNEFTQDFLNTYNEAIAALFVERNVLLFYDQLNHQKIGTRKRDIYDNLEELPDNFECFYWADRFKFQTLLVNFDFFFMLFPNLSKRFQQGKRDELSMWRKIVVKHLHIPSYLWTYKFVQNPNKQSYLAMYDHCFSLMSDKLFSQFLGKVDGVQNYDPMLIKELLISLPRGFSDRRISNEELRYQRQLKIENEDCLVTRRGVTEDNVMRKITKGKPDTLIIKPEEILPELKKITLLGMKKDATDTWNNRISSDFNKKYYYISKELVRYIFLNRSNHK</sequence>
<protein>
    <submittedName>
        <fullName evidence="2">Uncharacterized protein</fullName>
    </submittedName>
</protein>
<accession>A0A5E8C510</accession>